<reference evidence="4 5" key="1">
    <citation type="submission" date="2019-04" db="EMBL/GenBank/DDBJ databases">
        <title>Microbes associate with the intestines of laboratory mice.</title>
        <authorList>
            <person name="Navarre W."/>
            <person name="Wong E."/>
            <person name="Huang K.C."/>
            <person name="Tropini C."/>
            <person name="Ng K."/>
            <person name="Yu B."/>
        </authorList>
    </citation>
    <scope>NUCLEOTIDE SEQUENCE [LARGE SCALE GENOMIC DNA]</scope>
    <source>
        <strain evidence="4 5">NM83_B4-11</strain>
    </source>
</reference>
<dbReference type="Pfam" id="PF00326">
    <property type="entry name" value="Peptidase_S9"/>
    <property type="match status" value="1"/>
</dbReference>
<evidence type="ECO:0000259" key="2">
    <source>
        <dbReference type="Pfam" id="PF00326"/>
    </source>
</evidence>
<feature type="domain" description="Peptidase S9 prolyl oligopeptidase catalytic" evidence="2">
    <location>
        <begin position="545"/>
        <end position="738"/>
    </location>
</feature>
<evidence type="ECO:0000259" key="3">
    <source>
        <dbReference type="Pfam" id="PF00930"/>
    </source>
</evidence>
<dbReference type="InterPro" id="IPR001375">
    <property type="entry name" value="Peptidase_S9_cat"/>
</dbReference>
<keyword evidence="5" id="KW-1185">Reference proteome</keyword>
<comment type="caution">
    <text evidence="4">The sequence shown here is derived from an EMBL/GenBank/DDBJ whole genome shotgun (WGS) entry which is preliminary data.</text>
</comment>
<accession>A0ABY2QGJ8</accession>
<dbReference type="InterPro" id="IPR050278">
    <property type="entry name" value="Serine_Prot_S9B/DPPIV"/>
</dbReference>
<dbReference type="Proteomes" id="UP000308038">
    <property type="component" value="Unassembled WGS sequence"/>
</dbReference>
<protein>
    <submittedName>
        <fullName evidence="4">S9 family peptidase</fullName>
    </submittedName>
</protein>
<gene>
    <name evidence="4" type="ORF">E5988_10720</name>
</gene>
<evidence type="ECO:0000256" key="1">
    <source>
        <dbReference type="SAM" id="SignalP"/>
    </source>
</evidence>
<evidence type="ECO:0000313" key="5">
    <source>
        <dbReference type="Proteomes" id="UP000308038"/>
    </source>
</evidence>
<dbReference type="Pfam" id="PF00930">
    <property type="entry name" value="DPPIV_N"/>
    <property type="match status" value="1"/>
</dbReference>
<sequence length="742" mass="81952">MRIWMAAAGVGLALYAATAVGQPVKKGSPLTLERVFASPDLGGGQPQALRLSPDGTLLTSVRPREDERNRFDLWAMDTRTGQWRMLVDSKRIGSGAELSEAEKMQRERDRSKTGKTGILDYGWAPDGKSILVPVDGELFVATLDGNVRKLDGSKGALNPVVSPRGGFVSFVRDQNLWVGDANGVARAITTEGGGTVHFGEAEFVAQEEMHRRTGYWWSPDDRLIAVERFDEAPVRVFTRASIGATGTSIYEQRYPAAGTPNVLVDLFIMKPDGSGQVKVDLGPDRDIYLARVDWTPDGSALLVQRQSRDQRTLDMLVVDPATGQSRLMFTERSGEKSWVNLSDAYRPLKDGSLIWRSERDGFGHLYRWKDGKWTQLTSGDWVVDALVAVDEASGRLVFTGNRDGVLERHLYSVNMNAPGAIIRLTEPGWTLSGATADSTGTRFIISRSSPTQPRQTYLADANGKRIAWVNENAVTGDHPYAPYLPLHRPTQFGTIKADDGTTLHWQMITPALQKGKRYPVFFMHYGGPGSQDVSRDWPGNMPLRQFLVQQGWIVFQIDNRGSDNRGKKFEDAIWHAMGSVEVDDQLAGAAYLKTLPFVDPAKIAIYGWSYGGYLTLKMMQQHPGVFAAGISGAPVTDWALYDTHYTERYMGDPTRDAAAYTAASALPDATQISDPLLLMHGMADDNVFLDNATAFAAKMQAANRPFEMMLYPGKAHGAAREIHPWTTMLDFLDRHVKKSGVK</sequence>
<dbReference type="RefSeq" id="WP_136451680.1">
    <property type="nucleotide sequence ID" value="NZ_SSTI01000007.1"/>
</dbReference>
<proteinExistence type="predicted"/>
<dbReference type="EMBL" id="SSTI01000007">
    <property type="protein sequence ID" value="THG39635.1"/>
    <property type="molecule type" value="Genomic_DNA"/>
</dbReference>
<dbReference type="Gene3D" id="3.40.50.1820">
    <property type="entry name" value="alpha/beta hydrolase"/>
    <property type="match status" value="1"/>
</dbReference>
<dbReference type="SUPFAM" id="SSF82171">
    <property type="entry name" value="DPP6 N-terminal domain-like"/>
    <property type="match status" value="1"/>
</dbReference>
<dbReference type="Gene3D" id="2.140.10.30">
    <property type="entry name" value="Dipeptidylpeptidase IV, N-terminal domain"/>
    <property type="match status" value="1"/>
</dbReference>
<dbReference type="SUPFAM" id="SSF53474">
    <property type="entry name" value="alpha/beta-Hydrolases"/>
    <property type="match status" value="1"/>
</dbReference>
<dbReference type="PANTHER" id="PTHR11731">
    <property type="entry name" value="PROTEASE FAMILY S9B,C DIPEPTIDYL-PEPTIDASE IV-RELATED"/>
    <property type="match status" value="1"/>
</dbReference>
<dbReference type="InterPro" id="IPR029058">
    <property type="entry name" value="AB_hydrolase_fold"/>
</dbReference>
<feature type="chain" id="PRO_5046367493" evidence="1">
    <location>
        <begin position="22"/>
        <end position="742"/>
    </location>
</feature>
<feature type="signal peptide" evidence="1">
    <location>
        <begin position="1"/>
        <end position="21"/>
    </location>
</feature>
<keyword evidence="1" id="KW-0732">Signal</keyword>
<name>A0ABY2QGJ8_9SPHN</name>
<dbReference type="PANTHER" id="PTHR11731:SF193">
    <property type="entry name" value="DIPEPTIDYL PEPTIDASE 9"/>
    <property type="match status" value="1"/>
</dbReference>
<organism evidence="4 5">
    <name type="scientific">Sphingomonas olei</name>
    <dbReference type="NCBI Taxonomy" id="1886787"/>
    <lineage>
        <taxon>Bacteria</taxon>
        <taxon>Pseudomonadati</taxon>
        <taxon>Pseudomonadota</taxon>
        <taxon>Alphaproteobacteria</taxon>
        <taxon>Sphingomonadales</taxon>
        <taxon>Sphingomonadaceae</taxon>
        <taxon>Sphingomonas</taxon>
    </lineage>
</organism>
<dbReference type="InterPro" id="IPR002469">
    <property type="entry name" value="Peptidase_S9B_N"/>
</dbReference>
<evidence type="ECO:0000313" key="4">
    <source>
        <dbReference type="EMBL" id="THG39635.1"/>
    </source>
</evidence>
<feature type="domain" description="Dipeptidylpeptidase IV N-terminal" evidence="3">
    <location>
        <begin position="147"/>
        <end position="453"/>
    </location>
</feature>